<dbReference type="PANTHER" id="PTHR43390">
    <property type="entry name" value="SIGNAL PEPTIDASE I"/>
    <property type="match status" value="1"/>
</dbReference>
<evidence type="ECO:0000256" key="8">
    <source>
        <dbReference type="SAM" id="SignalP"/>
    </source>
</evidence>
<evidence type="ECO:0000256" key="2">
    <source>
        <dbReference type="ARBA" id="ARBA00009370"/>
    </source>
</evidence>
<protein>
    <recommendedName>
        <fullName evidence="6">Mitochondrial inner membrane protease subunit</fullName>
        <ecNumber evidence="6">3.4.21.-</ecNumber>
    </recommendedName>
</protein>
<feature type="region of interest" description="Disordered" evidence="7">
    <location>
        <begin position="57"/>
        <end position="89"/>
    </location>
</feature>
<dbReference type="PROSITE" id="PS00501">
    <property type="entry name" value="SPASE_I_1"/>
    <property type="match status" value="1"/>
</dbReference>
<dbReference type="GO" id="GO:0005743">
    <property type="term" value="C:mitochondrial inner membrane"/>
    <property type="evidence" value="ECO:0007669"/>
    <property type="project" value="UniProtKB-SubCell"/>
</dbReference>
<dbReference type="AlphaFoldDB" id="A0A0G4F2C0"/>
<gene>
    <name evidence="10" type="ORF">Cvel_14880</name>
</gene>
<keyword evidence="3 6" id="KW-0645">Protease</keyword>
<proteinExistence type="inferred from homology"/>
<dbReference type="PROSITE" id="PS00761">
    <property type="entry name" value="SPASE_I_3"/>
    <property type="match status" value="1"/>
</dbReference>
<comment type="subcellular location">
    <subcellularLocation>
        <location evidence="6">Mitochondrion inner membrane</location>
    </subcellularLocation>
</comment>
<evidence type="ECO:0000256" key="4">
    <source>
        <dbReference type="ARBA" id="ARBA00022801"/>
    </source>
</evidence>
<comment type="similarity">
    <text evidence="2 6">Belongs to the peptidase S26 family.</text>
</comment>
<dbReference type="GO" id="GO:0006465">
    <property type="term" value="P:signal peptide processing"/>
    <property type="evidence" value="ECO:0007669"/>
    <property type="project" value="InterPro"/>
</dbReference>
<dbReference type="PRINTS" id="PR00727">
    <property type="entry name" value="LEADERPTASE"/>
</dbReference>
<dbReference type="SUPFAM" id="SSF51306">
    <property type="entry name" value="LexA/Signal peptidase"/>
    <property type="match status" value="1"/>
</dbReference>
<dbReference type="Pfam" id="PF10502">
    <property type="entry name" value="Peptidase_S26"/>
    <property type="match status" value="2"/>
</dbReference>
<feature type="compositionally biased region" description="Acidic residues" evidence="7">
    <location>
        <begin position="80"/>
        <end position="89"/>
    </location>
</feature>
<sequence>MTTCVSSVLFLLSLFHGVIAFRNGLLPSNGLLRRRTSALVERAERCSVLRALRQQEQESERAELEEPLSAETGRRGMDLEGGEEQGEEEQFGPFELEDLKTFATYFCGSLLIRTFLLEPRSIPSLSMFPTLDIGDDVMVEKVVKYEAGKTLPNRRDVLVFFPPEQALEGTQMGIDKWSRFQVSGRAAGSLMQALSVSDDKLGSSSRSLSSLLADRGKGTSAKTVPLSENFFADVEIPPVGGWGKDDGPLDGLGRRKEIFTGEQLDRVYIKRCVAVEGDEVKMDNGVLFVNGRPQEEGYKNEPARYSFGPLTVPKGHVLMLGDNRNASYDSHIWGFLPLQNILGHAVFKYFPIQHIGPIPTS</sequence>
<evidence type="ECO:0000259" key="9">
    <source>
        <dbReference type="Pfam" id="PF10502"/>
    </source>
</evidence>
<evidence type="ECO:0000256" key="7">
    <source>
        <dbReference type="SAM" id="MobiDB-lite"/>
    </source>
</evidence>
<keyword evidence="6" id="KW-0472">Membrane</keyword>
<dbReference type="InterPro" id="IPR000223">
    <property type="entry name" value="Pept_S26A_signal_pept_1"/>
</dbReference>
<organism evidence="10">
    <name type="scientific">Chromera velia CCMP2878</name>
    <dbReference type="NCBI Taxonomy" id="1169474"/>
    <lineage>
        <taxon>Eukaryota</taxon>
        <taxon>Sar</taxon>
        <taxon>Alveolata</taxon>
        <taxon>Colpodellida</taxon>
        <taxon>Chromeraceae</taxon>
        <taxon>Chromera</taxon>
    </lineage>
</organism>
<dbReference type="CDD" id="cd06530">
    <property type="entry name" value="S26_SPase_I"/>
    <property type="match status" value="2"/>
</dbReference>
<keyword evidence="4 6" id="KW-0378">Hydrolase</keyword>
<feature type="active site" evidence="5">
    <location>
        <position position="270"/>
    </location>
</feature>
<feature type="chain" id="PRO_5005187982" description="Mitochondrial inner membrane protease subunit" evidence="8">
    <location>
        <begin position="21"/>
        <end position="361"/>
    </location>
</feature>
<keyword evidence="6" id="KW-0496">Mitochondrion</keyword>
<reference evidence="10" key="1">
    <citation type="submission" date="2014-11" db="EMBL/GenBank/DDBJ databases">
        <authorList>
            <person name="Otto D Thomas"/>
            <person name="Naeem Raeece"/>
        </authorList>
    </citation>
    <scope>NUCLEOTIDE SEQUENCE</scope>
</reference>
<dbReference type="EMBL" id="CDMZ01000084">
    <property type="protein sequence ID" value="CEM06298.1"/>
    <property type="molecule type" value="Genomic_DNA"/>
</dbReference>
<dbReference type="GO" id="GO:0004252">
    <property type="term" value="F:serine-type endopeptidase activity"/>
    <property type="evidence" value="ECO:0007669"/>
    <property type="project" value="InterPro"/>
</dbReference>
<dbReference type="InterPro" id="IPR036286">
    <property type="entry name" value="LexA/Signal_pep-like_sf"/>
</dbReference>
<evidence type="ECO:0000256" key="3">
    <source>
        <dbReference type="ARBA" id="ARBA00022670"/>
    </source>
</evidence>
<dbReference type="InterPro" id="IPR019756">
    <property type="entry name" value="Pept_S26A_signal_pept_1_Ser-AS"/>
</dbReference>
<keyword evidence="8" id="KW-0732">Signal</keyword>
<dbReference type="Gene3D" id="2.10.109.10">
    <property type="entry name" value="Umud Fragment, subunit A"/>
    <property type="match status" value="1"/>
</dbReference>
<feature type="active site" evidence="5">
    <location>
        <position position="126"/>
    </location>
</feature>
<feature type="domain" description="Peptidase S26" evidence="9">
    <location>
        <begin position="99"/>
        <end position="164"/>
    </location>
</feature>
<dbReference type="VEuPathDB" id="CryptoDB:Cvel_14880"/>
<dbReference type="NCBIfam" id="TIGR02227">
    <property type="entry name" value="sigpep_I_bact"/>
    <property type="match status" value="1"/>
</dbReference>
<dbReference type="PANTHER" id="PTHR43390:SF1">
    <property type="entry name" value="CHLOROPLAST PROCESSING PEPTIDASE"/>
    <property type="match status" value="1"/>
</dbReference>
<dbReference type="EC" id="3.4.21.-" evidence="6"/>
<evidence type="ECO:0000256" key="6">
    <source>
        <dbReference type="RuleBase" id="RU362041"/>
    </source>
</evidence>
<keyword evidence="6" id="KW-0999">Mitochondrion inner membrane</keyword>
<comment type="catalytic activity">
    <reaction evidence="1">
        <text>Cleavage of hydrophobic, N-terminal signal or leader sequences from secreted and periplasmic proteins.</text>
        <dbReference type="EC" id="3.4.21.89"/>
    </reaction>
</comment>
<evidence type="ECO:0000256" key="1">
    <source>
        <dbReference type="ARBA" id="ARBA00000677"/>
    </source>
</evidence>
<dbReference type="GO" id="GO:0009003">
    <property type="term" value="F:signal peptidase activity"/>
    <property type="evidence" value="ECO:0007669"/>
    <property type="project" value="UniProtKB-EC"/>
</dbReference>
<dbReference type="InterPro" id="IPR019533">
    <property type="entry name" value="Peptidase_S26"/>
</dbReference>
<feature type="domain" description="Peptidase S26" evidence="9">
    <location>
        <begin position="265"/>
        <end position="350"/>
    </location>
</feature>
<evidence type="ECO:0000256" key="5">
    <source>
        <dbReference type="PIRSR" id="PIRSR600223-1"/>
    </source>
</evidence>
<accession>A0A0G4F2C0</accession>
<feature type="signal peptide" evidence="8">
    <location>
        <begin position="1"/>
        <end position="20"/>
    </location>
</feature>
<evidence type="ECO:0000313" key="10">
    <source>
        <dbReference type="EMBL" id="CEM06298.1"/>
    </source>
</evidence>
<dbReference type="InterPro" id="IPR019758">
    <property type="entry name" value="Pept_S26A_signal_pept_1_CS"/>
</dbReference>
<name>A0A0G4F2C0_9ALVE</name>